<evidence type="ECO:0000313" key="9">
    <source>
        <dbReference type="Proteomes" id="UP000268059"/>
    </source>
</evidence>
<feature type="domain" description="Nudix hydrolase" evidence="7">
    <location>
        <begin position="30"/>
        <end position="172"/>
    </location>
</feature>
<dbReference type="PROSITE" id="PS51462">
    <property type="entry name" value="NUDIX"/>
    <property type="match status" value="1"/>
</dbReference>
<comment type="cofactor">
    <cofactor evidence="2">
        <name>Mg(2+)</name>
        <dbReference type="ChEBI" id="CHEBI:18420"/>
    </cofactor>
</comment>
<protein>
    <submittedName>
        <fullName evidence="8">Coenzyme A pyrophosphatase</fullName>
    </submittedName>
</protein>
<dbReference type="GO" id="GO:0046872">
    <property type="term" value="F:metal ion binding"/>
    <property type="evidence" value="ECO:0007669"/>
    <property type="project" value="UniProtKB-KW"/>
</dbReference>
<dbReference type="KEGG" id="ebm:SG0102_25330"/>
<keyword evidence="9" id="KW-1185">Reference proteome</keyword>
<evidence type="ECO:0000313" key="8">
    <source>
        <dbReference type="EMBL" id="BBH27599.1"/>
    </source>
</evidence>
<keyword evidence="3" id="KW-0479">Metal-binding</keyword>
<evidence type="ECO:0000256" key="2">
    <source>
        <dbReference type="ARBA" id="ARBA00001946"/>
    </source>
</evidence>
<evidence type="ECO:0000256" key="5">
    <source>
        <dbReference type="ARBA" id="ARBA00022842"/>
    </source>
</evidence>
<evidence type="ECO:0000256" key="1">
    <source>
        <dbReference type="ARBA" id="ARBA00001936"/>
    </source>
</evidence>
<accession>A0A3G9JXA3</accession>
<evidence type="ECO:0000256" key="4">
    <source>
        <dbReference type="ARBA" id="ARBA00022801"/>
    </source>
</evidence>
<dbReference type="EMBL" id="AP019309">
    <property type="protein sequence ID" value="BBH27599.1"/>
    <property type="molecule type" value="Genomic_DNA"/>
</dbReference>
<sequence length="212" mass="24188">MKKSVGPSPRMTLNQAIEEVYKGRQGRRIKRESAVLLPLIEEDGSLSLLYEVRSYQLSSQPGEVCFPGGRMEGHESRQETAVRETCEELLIKPEAIEVIGGMDSFELGNGAIVWPYIGKIKGSYSYSQDEVDHLFKVPLTWLCANIPQQYKLTQQTIPDPHFPIERLPGGKDYQWLEKTRDVYMYLFQDEVIWGLTADITHAFIESIKAITF</sequence>
<dbReference type="PANTHER" id="PTHR12992">
    <property type="entry name" value="NUDIX HYDROLASE"/>
    <property type="match status" value="1"/>
</dbReference>
<dbReference type="InParanoid" id="A0A3G9JXA3"/>
<dbReference type="OrthoDB" id="9802805at2"/>
<keyword evidence="6" id="KW-0464">Manganese</keyword>
<dbReference type="AlphaFoldDB" id="A0A3G9JXA3"/>
<dbReference type="InterPro" id="IPR045121">
    <property type="entry name" value="CoAse"/>
</dbReference>
<dbReference type="InterPro" id="IPR000086">
    <property type="entry name" value="NUDIX_hydrolase_dom"/>
</dbReference>
<dbReference type="Proteomes" id="UP000268059">
    <property type="component" value="Chromosome"/>
</dbReference>
<dbReference type="PANTHER" id="PTHR12992:SF11">
    <property type="entry name" value="MITOCHONDRIAL COENZYME A DIPHOSPHATASE NUDT8"/>
    <property type="match status" value="1"/>
</dbReference>
<dbReference type="Pfam" id="PF00293">
    <property type="entry name" value="NUDIX"/>
    <property type="match status" value="1"/>
</dbReference>
<evidence type="ECO:0000259" key="7">
    <source>
        <dbReference type="PROSITE" id="PS51462"/>
    </source>
</evidence>
<evidence type="ECO:0000256" key="3">
    <source>
        <dbReference type="ARBA" id="ARBA00022723"/>
    </source>
</evidence>
<organism evidence="8 9">
    <name type="scientific">Intestinibaculum porci</name>
    <dbReference type="NCBI Taxonomy" id="2487118"/>
    <lineage>
        <taxon>Bacteria</taxon>
        <taxon>Bacillati</taxon>
        <taxon>Bacillota</taxon>
        <taxon>Erysipelotrichia</taxon>
        <taxon>Erysipelotrichales</taxon>
        <taxon>Erysipelotrichaceae</taxon>
        <taxon>Intestinibaculum</taxon>
    </lineage>
</organism>
<keyword evidence="5" id="KW-0460">Magnesium</keyword>
<name>A0A3G9JXA3_9FIRM</name>
<keyword evidence="4" id="KW-0378">Hydrolase</keyword>
<proteinExistence type="predicted"/>
<dbReference type="GO" id="GO:0010945">
    <property type="term" value="F:coenzyme A diphosphatase activity"/>
    <property type="evidence" value="ECO:0007669"/>
    <property type="project" value="InterPro"/>
</dbReference>
<dbReference type="RefSeq" id="WP_157983058.1">
    <property type="nucleotide sequence ID" value="NZ_AP019309.1"/>
</dbReference>
<evidence type="ECO:0000256" key="6">
    <source>
        <dbReference type="ARBA" id="ARBA00023211"/>
    </source>
</evidence>
<comment type="cofactor">
    <cofactor evidence="1">
        <name>Mn(2+)</name>
        <dbReference type="ChEBI" id="CHEBI:29035"/>
    </cofactor>
</comment>
<dbReference type="CDD" id="cd03426">
    <property type="entry name" value="NUDIX_CoAse_Nudt7"/>
    <property type="match status" value="1"/>
</dbReference>
<dbReference type="InterPro" id="IPR015797">
    <property type="entry name" value="NUDIX_hydrolase-like_dom_sf"/>
</dbReference>
<gene>
    <name evidence="8" type="ORF">SG0102_25330</name>
</gene>
<reference evidence="8 9" key="1">
    <citation type="submission" date="2018-11" db="EMBL/GenBank/DDBJ databases">
        <title>Novel Erysipelotrichaceae bacterium isolated from small intestine of a swine.</title>
        <authorList>
            <person name="Kim J.S."/>
            <person name="Choe H."/>
            <person name="Lee Y.R."/>
            <person name="Kim K.M."/>
            <person name="Park D.S."/>
        </authorList>
    </citation>
    <scope>NUCLEOTIDE SEQUENCE [LARGE SCALE GENOMIC DNA]</scope>
    <source>
        <strain evidence="8 9">SG0102</strain>
    </source>
</reference>
<dbReference type="SUPFAM" id="SSF55811">
    <property type="entry name" value="Nudix"/>
    <property type="match status" value="1"/>
</dbReference>
<dbReference type="Gene3D" id="3.90.79.10">
    <property type="entry name" value="Nucleoside Triphosphate Pyrophosphohydrolase"/>
    <property type="match status" value="1"/>
</dbReference>